<dbReference type="InterPro" id="IPR031974">
    <property type="entry name" value="PDCD7"/>
</dbReference>
<reference evidence="2 3" key="1">
    <citation type="submission" date="2023-11" db="EMBL/GenBank/DDBJ databases">
        <title>Halocaridina rubra genome assembly.</title>
        <authorList>
            <person name="Smith C."/>
        </authorList>
    </citation>
    <scope>NUCLEOTIDE SEQUENCE [LARGE SCALE GENOMIC DNA]</scope>
    <source>
        <strain evidence="2">EP-1</strain>
        <tissue evidence="2">Whole</tissue>
    </source>
</reference>
<accession>A0AAN8XE73</accession>
<evidence type="ECO:0000313" key="3">
    <source>
        <dbReference type="Proteomes" id="UP001381693"/>
    </source>
</evidence>
<dbReference type="PANTHER" id="PTHR48190:SF2">
    <property type="entry name" value="PROGRAMMED CELL DEATH PROTEIN 7"/>
    <property type="match status" value="1"/>
</dbReference>
<organism evidence="2 3">
    <name type="scientific">Halocaridina rubra</name>
    <name type="common">Hawaiian red shrimp</name>
    <dbReference type="NCBI Taxonomy" id="373956"/>
    <lineage>
        <taxon>Eukaryota</taxon>
        <taxon>Metazoa</taxon>
        <taxon>Ecdysozoa</taxon>
        <taxon>Arthropoda</taxon>
        <taxon>Crustacea</taxon>
        <taxon>Multicrustacea</taxon>
        <taxon>Malacostraca</taxon>
        <taxon>Eumalacostraca</taxon>
        <taxon>Eucarida</taxon>
        <taxon>Decapoda</taxon>
        <taxon>Pleocyemata</taxon>
        <taxon>Caridea</taxon>
        <taxon>Atyoidea</taxon>
        <taxon>Atyidae</taxon>
        <taxon>Halocaridina</taxon>
    </lineage>
</organism>
<keyword evidence="3" id="KW-1185">Reference proteome</keyword>
<evidence type="ECO:0000313" key="2">
    <source>
        <dbReference type="EMBL" id="KAK7082920.1"/>
    </source>
</evidence>
<proteinExistence type="predicted"/>
<dbReference type="InterPro" id="IPR052831">
    <property type="entry name" value="Apoptosis_promoter"/>
</dbReference>
<feature type="compositionally biased region" description="Polar residues" evidence="1">
    <location>
        <begin position="1"/>
        <end position="10"/>
    </location>
</feature>
<dbReference type="Proteomes" id="UP001381693">
    <property type="component" value="Unassembled WGS sequence"/>
</dbReference>
<dbReference type="Pfam" id="PF16021">
    <property type="entry name" value="PDCD7"/>
    <property type="match status" value="1"/>
</dbReference>
<gene>
    <name evidence="2" type="ORF">SK128_011442</name>
</gene>
<dbReference type="AlphaFoldDB" id="A0AAN8XE73"/>
<evidence type="ECO:0008006" key="4">
    <source>
        <dbReference type="Google" id="ProtNLM"/>
    </source>
</evidence>
<dbReference type="EMBL" id="JAXCGZ010003852">
    <property type="protein sequence ID" value="KAK7082920.1"/>
    <property type="molecule type" value="Genomic_DNA"/>
</dbReference>
<comment type="caution">
    <text evidence="2">The sequence shown here is derived from an EMBL/GenBank/DDBJ whole genome shotgun (WGS) entry which is preliminary data.</text>
</comment>
<sequence length="532" mass="61836">MNSNRESYNYQPGPPPPPGPTVNFERQRPPPPTGPPLHMQNDYIPQGSFPNQAQEWHPSPPGRAFHQPMHNTFHSHTFLQPDFTRPPPSHSHGNYMYSASTLHKPPELDSEFQEQQYVGYKRQPNLTRENFNYKDGRSLADTSSSPHWISSTSAKSVDQVSPSDHMKLAEYGCGDLLAHKMHVEDTDPTLPTCSDTSLYTFSHGLSNLQADSYRLHPTKGVETLVDFSNVIDDEDSKWFRDFEDRIILREKYLQENVIAKTNLKLSDVQNLVTRASELTEKLCQLKKGMDFVCREADDKQWNDLVTQAESVKAELEEITWKFQTEDFVSKVKWLICQRRKKRERSRRQRRSKVKERRDLNMKWKKVEEDIDAWRTMLQAKEEEKRREIAIKNEADSILCEVRQKQVDGVKMQQLLESLVSLRIARFNKRAAHGHVSTPQQDQLFSSTLSKIAEVVKCQMKEYHLEEQTLRVMMEESTSYKRGSAGRESKDTVNKLETQMKKIFFSNRLPINNEAYEDFTAADNSVKTLLQRR</sequence>
<protein>
    <recommendedName>
        <fullName evidence="4">Programmed cell death protein 7</fullName>
    </recommendedName>
</protein>
<dbReference type="PANTHER" id="PTHR48190">
    <property type="entry name" value="PROGRAMMED CELL DEATH PROTEIN 7"/>
    <property type="match status" value="1"/>
</dbReference>
<dbReference type="GO" id="GO:0005689">
    <property type="term" value="C:U12-type spliceosomal complex"/>
    <property type="evidence" value="ECO:0007669"/>
    <property type="project" value="TreeGrafter"/>
</dbReference>
<name>A0AAN8XE73_HALRR</name>
<evidence type="ECO:0000256" key="1">
    <source>
        <dbReference type="SAM" id="MobiDB-lite"/>
    </source>
</evidence>
<feature type="region of interest" description="Disordered" evidence="1">
    <location>
        <begin position="1"/>
        <end position="59"/>
    </location>
</feature>